<keyword evidence="8" id="KW-1185">Reference proteome</keyword>
<dbReference type="PIRSF" id="PIRSF005859">
    <property type="entry name" value="PBR"/>
    <property type="match status" value="1"/>
</dbReference>
<name>A0ABP0BYP3_9PEZI</name>
<keyword evidence="3 6" id="KW-0812">Transmembrane</keyword>
<dbReference type="EMBL" id="CAWUHB010000031">
    <property type="protein sequence ID" value="CAK7224818.1"/>
    <property type="molecule type" value="Genomic_DNA"/>
</dbReference>
<evidence type="ECO:0000256" key="4">
    <source>
        <dbReference type="ARBA" id="ARBA00022989"/>
    </source>
</evidence>
<reference evidence="7 8" key="1">
    <citation type="submission" date="2024-01" db="EMBL/GenBank/DDBJ databases">
        <authorList>
            <person name="Allen C."/>
            <person name="Tagirdzhanova G."/>
        </authorList>
    </citation>
    <scope>NUCLEOTIDE SEQUENCE [LARGE SCALE GENOMIC DNA]</scope>
</reference>
<feature type="transmembrane region" description="Helical" evidence="6">
    <location>
        <begin position="57"/>
        <end position="74"/>
    </location>
</feature>
<dbReference type="Gene3D" id="1.20.1260.100">
    <property type="entry name" value="TspO/MBR protein"/>
    <property type="match status" value="1"/>
</dbReference>
<keyword evidence="4 6" id="KW-1133">Transmembrane helix</keyword>
<dbReference type="Proteomes" id="UP001642405">
    <property type="component" value="Unassembled WGS sequence"/>
</dbReference>
<dbReference type="InterPro" id="IPR004307">
    <property type="entry name" value="TspO_MBR"/>
</dbReference>
<gene>
    <name evidence="7" type="ORF">SCUCBS95973_005648</name>
</gene>
<feature type="transmembrane region" description="Helical" evidence="6">
    <location>
        <begin position="94"/>
        <end position="111"/>
    </location>
</feature>
<dbReference type="Pfam" id="PF03073">
    <property type="entry name" value="TspO_MBR"/>
    <property type="match status" value="1"/>
</dbReference>
<evidence type="ECO:0000256" key="2">
    <source>
        <dbReference type="ARBA" id="ARBA00007524"/>
    </source>
</evidence>
<accession>A0ABP0BYP3</accession>
<organism evidence="7 8">
    <name type="scientific">Sporothrix curviconia</name>
    <dbReference type="NCBI Taxonomy" id="1260050"/>
    <lineage>
        <taxon>Eukaryota</taxon>
        <taxon>Fungi</taxon>
        <taxon>Dikarya</taxon>
        <taxon>Ascomycota</taxon>
        <taxon>Pezizomycotina</taxon>
        <taxon>Sordariomycetes</taxon>
        <taxon>Sordariomycetidae</taxon>
        <taxon>Ophiostomatales</taxon>
        <taxon>Ophiostomataceae</taxon>
        <taxon>Sporothrix</taxon>
    </lineage>
</organism>
<dbReference type="InterPro" id="IPR038330">
    <property type="entry name" value="TspO/MBR-related_sf"/>
</dbReference>
<evidence type="ECO:0000256" key="3">
    <source>
        <dbReference type="ARBA" id="ARBA00022692"/>
    </source>
</evidence>
<feature type="transmembrane region" description="Helical" evidence="6">
    <location>
        <begin position="123"/>
        <end position="142"/>
    </location>
</feature>
<dbReference type="PANTHER" id="PTHR10057">
    <property type="entry name" value="PERIPHERAL-TYPE BENZODIAZEPINE RECEPTOR"/>
    <property type="match status" value="1"/>
</dbReference>
<protein>
    <recommendedName>
        <fullName evidence="9">Benzodiazapine receptor</fullName>
    </recommendedName>
</protein>
<evidence type="ECO:0008006" key="9">
    <source>
        <dbReference type="Google" id="ProtNLM"/>
    </source>
</evidence>
<evidence type="ECO:0000313" key="7">
    <source>
        <dbReference type="EMBL" id="CAK7224818.1"/>
    </source>
</evidence>
<proteinExistence type="inferred from homology"/>
<feature type="transmembrane region" description="Helical" evidence="6">
    <location>
        <begin position="20"/>
        <end position="36"/>
    </location>
</feature>
<evidence type="ECO:0000313" key="8">
    <source>
        <dbReference type="Proteomes" id="UP001642405"/>
    </source>
</evidence>
<feature type="transmembrane region" description="Helical" evidence="6">
    <location>
        <begin position="154"/>
        <end position="174"/>
    </location>
</feature>
<evidence type="ECO:0000256" key="1">
    <source>
        <dbReference type="ARBA" id="ARBA00004141"/>
    </source>
</evidence>
<comment type="subcellular location">
    <subcellularLocation>
        <location evidence="1">Membrane</location>
        <topology evidence="1">Multi-pass membrane protein</topology>
    </subcellularLocation>
</comment>
<comment type="similarity">
    <text evidence="2">Belongs to the TspO/BZRP family.</text>
</comment>
<sequence>MTSFLHHLALPDAVFRSPAASILLPISFGTAIGYSTRPDVNDPDILAIKQPPLRPPNYVFGPVWTVLYGLMGYAAHRAIGQTTAGLDVPRDTQIISAGLYTLQLGLNLAWMPLFFKLKRPIEATLDSVALLGINGYLAALWLESPSTEVAGWCMVPYVAWLGFATYLSAGAGYLNNWSFKGKSKKH</sequence>
<comment type="caution">
    <text evidence="7">The sequence shown here is derived from an EMBL/GenBank/DDBJ whole genome shotgun (WGS) entry which is preliminary data.</text>
</comment>
<evidence type="ECO:0000256" key="5">
    <source>
        <dbReference type="ARBA" id="ARBA00023136"/>
    </source>
</evidence>
<keyword evidence="5 6" id="KW-0472">Membrane</keyword>
<dbReference type="PANTHER" id="PTHR10057:SF0">
    <property type="entry name" value="TRANSLOCATOR PROTEIN"/>
    <property type="match status" value="1"/>
</dbReference>
<dbReference type="CDD" id="cd15904">
    <property type="entry name" value="TSPO_MBR"/>
    <property type="match status" value="1"/>
</dbReference>
<evidence type="ECO:0000256" key="6">
    <source>
        <dbReference type="SAM" id="Phobius"/>
    </source>
</evidence>